<dbReference type="HOGENOM" id="CLU_013016_0_3_7"/>
<keyword evidence="5 8" id="KW-0812">Transmembrane</keyword>
<evidence type="ECO:0000256" key="6">
    <source>
        <dbReference type="ARBA" id="ARBA00022989"/>
    </source>
</evidence>
<feature type="transmembrane region" description="Helical" evidence="8">
    <location>
        <begin position="320"/>
        <end position="337"/>
    </location>
</feature>
<dbReference type="Proteomes" id="UP000012040">
    <property type="component" value="Chromosome"/>
</dbReference>
<feature type="transmembrane region" description="Helical" evidence="8">
    <location>
        <begin position="100"/>
        <end position="121"/>
    </location>
</feature>
<evidence type="ECO:0000313" key="9">
    <source>
        <dbReference type="EMBL" id="AGH95951.1"/>
    </source>
</evidence>
<evidence type="ECO:0000256" key="5">
    <source>
        <dbReference type="ARBA" id="ARBA00022692"/>
    </source>
</evidence>
<evidence type="ECO:0000256" key="2">
    <source>
        <dbReference type="ARBA" id="ARBA00007935"/>
    </source>
</evidence>
<dbReference type="eggNOG" id="COG0609">
    <property type="taxonomic scope" value="Bacteria"/>
</dbReference>
<dbReference type="SUPFAM" id="SSF81345">
    <property type="entry name" value="ABC transporter involved in vitamin B12 uptake, BtuC"/>
    <property type="match status" value="1"/>
</dbReference>
<evidence type="ECO:0000256" key="8">
    <source>
        <dbReference type="SAM" id="Phobius"/>
    </source>
</evidence>
<evidence type="ECO:0000313" key="10">
    <source>
        <dbReference type="Proteomes" id="UP000012040"/>
    </source>
</evidence>
<comment type="similarity">
    <text evidence="2">Belongs to the binding-protein-dependent transport system permease family. FecCD subfamily.</text>
</comment>
<evidence type="ECO:0000256" key="4">
    <source>
        <dbReference type="ARBA" id="ARBA00022475"/>
    </source>
</evidence>
<sequence length="346" mass="36417">MNLARRSVILVSFILLLAALLLTIVISISKGAVTIAPAEVVRILLKNFGLLTQTSVDAQHEAVIWAIRLPRVLQGVIVGATLAAAGVVLQGLFRNPLADSGLLGISSGASFFVAAAVVLQFHKFGLFTLPLAAFVGSTCAILLVSGLSHSARKTQVASMLLAGIALNSFFMAGTGLATYFSTDEQLRTITFWQMGSLASASWTSLAIAGPFMLVSIFGLPFLAGSLNALLLGEDNAQYLGVRVERLKWCIIFLVALGVGASVAISGLIGFIGLIVPHLVRLVTGPNHKLVIPGSILVGAILLTSADLLARTVITPQELPIGLMTSILGAPFFLYLILREKRRGLHG</sequence>
<evidence type="ECO:0000256" key="1">
    <source>
        <dbReference type="ARBA" id="ARBA00004651"/>
    </source>
</evidence>
<protein>
    <submittedName>
        <fullName evidence="9">Uncharacterized protein</fullName>
    </submittedName>
</protein>
<dbReference type="OrthoDB" id="9055647at2"/>
<name>M4VD40_9BACT</name>
<dbReference type="InterPro" id="IPR037294">
    <property type="entry name" value="ABC_BtuC-like"/>
</dbReference>
<gene>
    <name evidence="9" type="ORF">A11Q_1735</name>
</gene>
<keyword evidence="10" id="KW-1185">Reference proteome</keyword>
<organism evidence="9 10">
    <name type="scientific">Pseudobdellovibrio exovorus JSS</name>
    <dbReference type="NCBI Taxonomy" id="1184267"/>
    <lineage>
        <taxon>Bacteria</taxon>
        <taxon>Pseudomonadati</taxon>
        <taxon>Bdellovibrionota</taxon>
        <taxon>Bdellovibrionia</taxon>
        <taxon>Bdellovibrionales</taxon>
        <taxon>Pseudobdellovibrionaceae</taxon>
        <taxon>Pseudobdellovibrio</taxon>
    </lineage>
</organism>
<dbReference type="PANTHER" id="PTHR30472">
    <property type="entry name" value="FERRIC ENTEROBACTIN TRANSPORT SYSTEM PERMEASE PROTEIN"/>
    <property type="match status" value="1"/>
</dbReference>
<feature type="transmembrane region" description="Helical" evidence="8">
    <location>
        <begin position="250"/>
        <end position="277"/>
    </location>
</feature>
<dbReference type="FunFam" id="1.10.3470.10:FF:000001">
    <property type="entry name" value="Vitamin B12 ABC transporter permease BtuC"/>
    <property type="match status" value="1"/>
</dbReference>
<dbReference type="RefSeq" id="WP_015470441.1">
    <property type="nucleotide sequence ID" value="NC_020813.1"/>
</dbReference>
<dbReference type="EMBL" id="CP003537">
    <property type="protein sequence ID" value="AGH95951.1"/>
    <property type="molecule type" value="Genomic_DNA"/>
</dbReference>
<accession>M4VD40</accession>
<dbReference type="PATRIC" id="fig|1184267.3.peg.1756"/>
<keyword evidence="6 8" id="KW-1133">Transmembrane helix</keyword>
<keyword evidence="3" id="KW-0813">Transport</keyword>
<evidence type="ECO:0000256" key="3">
    <source>
        <dbReference type="ARBA" id="ARBA00022448"/>
    </source>
</evidence>
<evidence type="ECO:0000256" key="7">
    <source>
        <dbReference type="ARBA" id="ARBA00023136"/>
    </source>
</evidence>
<feature type="transmembrane region" description="Helical" evidence="8">
    <location>
        <begin position="159"/>
        <end position="180"/>
    </location>
</feature>
<feature type="transmembrane region" description="Helical" evidence="8">
    <location>
        <begin position="200"/>
        <end position="230"/>
    </location>
</feature>
<dbReference type="PANTHER" id="PTHR30472:SF25">
    <property type="entry name" value="ABC TRANSPORTER PERMEASE PROTEIN MJ0876-RELATED"/>
    <property type="match status" value="1"/>
</dbReference>
<dbReference type="AlphaFoldDB" id="M4VD40"/>
<dbReference type="CDD" id="cd06550">
    <property type="entry name" value="TM_ABC_iron-siderophores_like"/>
    <property type="match status" value="1"/>
</dbReference>
<feature type="transmembrane region" description="Helical" evidence="8">
    <location>
        <begin position="289"/>
        <end position="308"/>
    </location>
</feature>
<dbReference type="KEGG" id="bex:A11Q_1735"/>
<proteinExistence type="inferred from homology"/>
<dbReference type="Pfam" id="PF01032">
    <property type="entry name" value="FecCD"/>
    <property type="match status" value="1"/>
</dbReference>
<reference evidence="9 10" key="1">
    <citation type="journal article" date="2013" name="ISME J.">
        <title>By their genes ye shall know them: genomic signatures of predatory bacteria.</title>
        <authorList>
            <person name="Pasternak Z."/>
            <person name="Pietrokovski S."/>
            <person name="Rotem O."/>
            <person name="Gophna U."/>
            <person name="Lurie-Weinberger M.N."/>
            <person name="Jurkevitch E."/>
        </authorList>
    </citation>
    <scope>NUCLEOTIDE SEQUENCE [LARGE SCALE GENOMIC DNA]</scope>
    <source>
        <strain evidence="9 10">JSS</strain>
    </source>
</reference>
<dbReference type="GO" id="GO:0033214">
    <property type="term" value="P:siderophore-iron import into cell"/>
    <property type="evidence" value="ECO:0007669"/>
    <property type="project" value="TreeGrafter"/>
</dbReference>
<dbReference type="Gene3D" id="1.10.3470.10">
    <property type="entry name" value="ABC transporter involved in vitamin B12 uptake, BtuC"/>
    <property type="match status" value="1"/>
</dbReference>
<dbReference type="GO" id="GO:0022857">
    <property type="term" value="F:transmembrane transporter activity"/>
    <property type="evidence" value="ECO:0007669"/>
    <property type="project" value="InterPro"/>
</dbReference>
<keyword evidence="4" id="KW-1003">Cell membrane</keyword>
<feature type="transmembrane region" description="Helical" evidence="8">
    <location>
        <begin position="72"/>
        <end position="93"/>
    </location>
</feature>
<feature type="transmembrane region" description="Helical" evidence="8">
    <location>
        <begin position="127"/>
        <end position="147"/>
    </location>
</feature>
<dbReference type="GO" id="GO:0005886">
    <property type="term" value="C:plasma membrane"/>
    <property type="evidence" value="ECO:0007669"/>
    <property type="project" value="UniProtKB-SubCell"/>
</dbReference>
<dbReference type="InterPro" id="IPR000522">
    <property type="entry name" value="ABC_transptr_permease_BtuC"/>
</dbReference>
<dbReference type="STRING" id="1184267.A11Q_1735"/>
<comment type="subcellular location">
    <subcellularLocation>
        <location evidence="1">Cell membrane</location>
        <topology evidence="1">Multi-pass membrane protein</topology>
    </subcellularLocation>
</comment>
<keyword evidence="7 8" id="KW-0472">Membrane</keyword>